<reference evidence="1 2" key="1">
    <citation type="submission" date="2018-04" db="EMBL/GenBank/DDBJ databases">
        <title>Massilia violaceinigra sp. nov., a novel purple-pigmented bacterium isolated from Tianshan glacier, Xinjiang, China.</title>
        <authorList>
            <person name="Wang H."/>
        </authorList>
    </citation>
    <scope>NUCLEOTIDE SEQUENCE [LARGE SCALE GENOMIC DNA]</scope>
    <source>
        <strain evidence="1 2">B448-2</strain>
    </source>
</reference>
<evidence type="ECO:0000313" key="2">
    <source>
        <dbReference type="Proteomes" id="UP000241421"/>
    </source>
</evidence>
<protein>
    <submittedName>
        <fullName evidence="1">Uncharacterized protein</fullName>
    </submittedName>
</protein>
<name>A0A2U2HHY6_9BURK</name>
<comment type="caution">
    <text evidence="1">The sequence shown here is derived from an EMBL/GenBank/DDBJ whole genome shotgun (WGS) entry which is preliminary data.</text>
</comment>
<dbReference type="EMBL" id="PXWF02000249">
    <property type="protein sequence ID" value="PWF45959.1"/>
    <property type="molecule type" value="Genomic_DNA"/>
</dbReference>
<gene>
    <name evidence="1" type="ORF">C7C56_017055</name>
</gene>
<proteinExistence type="predicted"/>
<keyword evidence="2" id="KW-1185">Reference proteome</keyword>
<accession>A0A2U2HHY6</accession>
<dbReference type="AlphaFoldDB" id="A0A2U2HHY6"/>
<dbReference type="Proteomes" id="UP000241421">
    <property type="component" value="Unassembled WGS sequence"/>
</dbReference>
<organism evidence="1 2">
    <name type="scientific">Massilia glaciei</name>
    <dbReference type="NCBI Taxonomy" id="1524097"/>
    <lineage>
        <taxon>Bacteria</taxon>
        <taxon>Pseudomonadati</taxon>
        <taxon>Pseudomonadota</taxon>
        <taxon>Betaproteobacteria</taxon>
        <taxon>Burkholderiales</taxon>
        <taxon>Oxalobacteraceae</taxon>
        <taxon>Telluria group</taxon>
        <taxon>Massilia</taxon>
    </lineage>
</organism>
<evidence type="ECO:0000313" key="1">
    <source>
        <dbReference type="EMBL" id="PWF45959.1"/>
    </source>
</evidence>
<sequence length="90" mass="9483">MAVFDTPVRTHGLSQLRRLGRRAVDVHPAAIGGIAPQLDGLCWPGLIVLHAKHIAGGNILPQRASAWACDSLAVDTLSAPIAREVLCSPD</sequence>